<reference evidence="1" key="1">
    <citation type="submission" date="2023-06" db="EMBL/GenBank/DDBJ databases">
        <authorList>
            <person name="Kurt Z."/>
        </authorList>
    </citation>
    <scope>NUCLEOTIDE SEQUENCE</scope>
</reference>
<organism evidence="1">
    <name type="scientific">Hexamita inflata</name>
    <dbReference type="NCBI Taxonomy" id="28002"/>
    <lineage>
        <taxon>Eukaryota</taxon>
        <taxon>Metamonada</taxon>
        <taxon>Diplomonadida</taxon>
        <taxon>Hexamitidae</taxon>
        <taxon>Hexamitinae</taxon>
        <taxon>Hexamita</taxon>
    </lineage>
</organism>
<dbReference type="EMBL" id="CAXDID020000569">
    <property type="protein sequence ID" value="CAL6103676.1"/>
    <property type="molecule type" value="Genomic_DNA"/>
</dbReference>
<proteinExistence type="predicted"/>
<protein>
    <submittedName>
        <fullName evidence="2">Hypothetical_protein</fullName>
    </submittedName>
</protein>
<evidence type="ECO:0000313" key="1">
    <source>
        <dbReference type="EMBL" id="CAI9921863.1"/>
    </source>
</evidence>
<sequence>MLPQAKSSFYHDKSWICDNGYAPGNNSVYKRLDTACCDQPRVQPIRRTGQFELCPIVQVPRSTSKLENNIYVPLNKNNIVLETLKHRKQPLPSPSPLLPLDLLQKQSSVTCEQLRFAIENKNEIEKLKLIEETKISDLKQNWQHLSRTFRSQNAKQRFAKKVQRDI</sequence>
<evidence type="ECO:0000313" key="3">
    <source>
        <dbReference type="Proteomes" id="UP001642409"/>
    </source>
</evidence>
<comment type="caution">
    <text evidence="1">The sequence shown here is derived from an EMBL/GenBank/DDBJ whole genome shotgun (WGS) entry which is preliminary data.</text>
</comment>
<dbReference type="EMBL" id="CATOUU010000234">
    <property type="protein sequence ID" value="CAI9921863.1"/>
    <property type="molecule type" value="Genomic_DNA"/>
</dbReference>
<gene>
    <name evidence="2" type="ORF">HINF_LOCUS72258</name>
    <name evidence="1" type="ORF">HINF_LOCUS9508</name>
</gene>
<name>A0AA86NLT7_9EUKA</name>
<dbReference type="Proteomes" id="UP001642409">
    <property type="component" value="Unassembled WGS sequence"/>
</dbReference>
<accession>A0AA86NLT7</accession>
<keyword evidence="3" id="KW-1185">Reference proteome</keyword>
<dbReference type="AlphaFoldDB" id="A0AA86NLT7"/>
<evidence type="ECO:0000313" key="2">
    <source>
        <dbReference type="EMBL" id="CAL6103676.1"/>
    </source>
</evidence>
<reference evidence="2 3" key="2">
    <citation type="submission" date="2024-07" db="EMBL/GenBank/DDBJ databases">
        <authorList>
            <person name="Akdeniz Z."/>
        </authorList>
    </citation>
    <scope>NUCLEOTIDE SEQUENCE [LARGE SCALE GENOMIC DNA]</scope>
</reference>